<gene>
    <name evidence="2" type="ORF">C4520_09450</name>
</gene>
<dbReference type="EMBL" id="QZKU01000066">
    <property type="protein sequence ID" value="RJP21653.1"/>
    <property type="molecule type" value="Genomic_DNA"/>
</dbReference>
<dbReference type="PROSITE" id="PS51186">
    <property type="entry name" value="GNAT"/>
    <property type="match status" value="1"/>
</dbReference>
<dbReference type="InterPro" id="IPR000182">
    <property type="entry name" value="GNAT_dom"/>
</dbReference>
<keyword evidence="2" id="KW-0808">Transferase</keyword>
<dbReference type="CDD" id="cd04301">
    <property type="entry name" value="NAT_SF"/>
    <property type="match status" value="1"/>
</dbReference>
<dbReference type="GO" id="GO:0016747">
    <property type="term" value="F:acyltransferase activity, transferring groups other than amino-acyl groups"/>
    <property type="evidence" value="ECO:0007669"/>
    <property type="project" value="InterPro"/>
</dbReference>
<organism evidence="2 3">
    <name type="scientific">Abyssobacteria bacterium (strain SURF_5)</name>
    <dbReference type="NCBI Taxonomy" id="2093360"/>
    <lineage>
        <taxon>Bacteria</taxon>
        <taxon>Pseudomonadati</taxon>
        <taxon>Candidatus Hydrogenedentota</taxon>
        <taxon>Candidatus Abyssobacteria</taxon>
    </lineage>
</organism>
<dbReference type="SUPFAM" id="SSF55729">
    <property type="entry name" value="Acyl-CoA N-acyltransferases (Nat)"/>
    <property type="match status" value="1"/>
</dbReference>
<dbReference type="InterPro" id="IPR016181">
    <property type="entry name" value="Acyl_CoA_acyltransferase"/>
</dbReference>
<protein>
    <submittedName>
        <fullName evidence="2">GNAT family N-acetyltransferase</fullName>
    </submittedName>
</protein>
<dbReference type="Proteomes" id="UP000265882">
    <property type="component" value="Unassembled WGS sequence"/>
</dbReference>
<evidence type="ECO:0000259" key="1">
    <source>
        <dbReference type="PROSITE" id="PS51186"/>
    </source>
</evidence>
<name>A0A3A4NLW3_ABYX5</name>
<feature type="domain" description="N-acetyltransferase" evidence="1">
    <location>
        <begin position="6"/>
        <end position="163"/>
    </location>
</feature>
<proteinExistence type="predicted"/>
<dbReference type="Pfam" id="PF00583">
    <property type="entry name" value="Acetyltransf_1"/>
    <property type="match status" value="1"/>
</dbReference>
<reference evidence="2 3" key="1">
    <citation type="journal article" date="2017" name="ISME J.">
        <title>Energy and carbon metabolisms in a deep terrestrial subsurface fluid microbial community.</title>
        <authorList>
            <person name="Momper L."/>
            <person name="Jungbluth S.P."/>
            <person name="Lee M.D."/>
            <person name="Amend J.P."/>
        </authorList>
    </citation>
    <scope>NUCLEOTIDE SEQUENCE [LARGE SCALE GENOMIC DNA]</scope>
    <source>
        <strain evidence="2">SURF_5</strain>
    </source>
</reference>
<dbReference type="Gene3D" id="3.40.630.30">
    <property type="match status" value="1"/>
</dbReference>
<evidence type="ECO:0000313" key="2">
    <source>
        <dbReference type="EMBL" id="RJP21653.1"/>
    </source>
</evidence>
<sequence>MVVKLIPVPEERKKVLSRLAQLYLYDFSEIEGFDIGEDGLYTLKHLDSYWTKPDRHPFFILAGRRIAGFALVNTITYAYKRGEANSVAEFFVMRKYRRRGIGREAARRLFNAFPGKWEVRQTTSNVAGQLFWRSVIAEYAGGKFEETFINNKFWRGPAQLFDTTS</sequence>
<comment type="caution">
    <text evidence="2">The sequence shown here is derived from an EMBL/GenBank/DDBJ whole genome shotgun (WGS) entry which is preliminary data.</text>
</comment>
<dbReference type="AlphaFoldDB" id="A0A3A4NLW3"/>
<evidence type="ECO:0000313" key="3">
    <source>
        <dbReference type="Proteomes" id="UP000265882"/>
    </source>
</evidence>
<accession>A0A3A4NLW3</accession>